<dbReference type="InterPro" id="IPR050266">
    <property type="entry name" value="AB_hydrolase_sf"/>
</dbReference>
<evidence type="ECO:0000259" key="1">
    <source>
        <dbReference type="Pfam" id="PF00561"/>
    </source>
</evidence>
<feature type="domain" description="AB hydrolase-1" evidence="1">
    <location>
        <begin position="13"/>
        <end position="245"/>
    </location>
</feature>
<dbReference type="PANTHER" id="PTHR43798">
    <property type="entry name" value="MONOACYLGLYCEROL LIPASE"/>
    <property type="match status" value="1"/>
</dbReference>
<dbReference type="GO" id="GO:0046464">
    <property type="term" value="P:acylglycerol catabolic process"/>
    <property type="evidence" value="ECO:0007669"/>
    <property type="project" value="TreeGrafter"/>
</dbReference>
<keyword evidence="3" id="KW-1185">Reference proteome</keyword>
<protein>
    <submittedName>
        <fullName evidence="2">Pimeloyl-ACP methyl ester carboxylesterase</fullName>
    </submittedName>
</protein>
<evidence type="ECO:0000313" key="3">
    <source>
        <dbReference type="Proteomes" id="UP000182719"/>
    </source>
</evidence>
<dbReference type="EMBL" id="FOAP01000026">
    <property type="protein sequence ID" value="SEM94352.1"/>
    <property type="molecule type" value="Genomic_DNA"/>
</dbReference>
<dbReference type="RefSeq" id="WP_075010586.1">
    <property type="nucleotide sequence ID" value="NZ_FOAP01000026.1"/>
</dbReference>
<accession>A0A1H8CHC0</accession>
<dbReference type="InterPro" id="IPR029058">
    <property type="entry name" value="AB_hydrolase_fold"/>
</dbReference>
<dbReference type="Gene3D" id="3.40.50.1820">
    <property type="entry name" value="alpha/beta hydrolase"/>
    <property type="match status" value="1"/>
</dbReference>
<dbReference type="PANTHER" id="PTHR43798:SF33">
    <property type="entry name" value="HYDROLASE, PUTATIVE (AFU_ORTHOLOGUE AFUA_2G14860)-RELATED"/>
    <property type="match status" value="1"/>
</dbReference>
<gene>
    <name evidence="2" type="ORF">SAMN05444354_12669</name>
</gene>
<evidence type="ECO:0000313" key="2">
    <source>
        <dbReference type="EMBL" id="SEM94352.1"/>
    </source>
</evidence>
<proteinExistence type="predicted"/>
<dbReference type="AlphaFoldDB" id="A0A1H8CHC0"/>
<dbReference type="SUPFAM" id="SSF53474">
    <property type="entry name" value="alpha/beta-Hydrolases"/>
    <property type="match status" value="1"/>
</dbReference>
<sequence>MNREGLVDTGTGPAVVLLHGFPHTPRLWDAVLPRLSQTHRVIAPNLVAGGDGQALAAAVADLLDGLGIERADVVGIDAGAPPSFILALSRPERVRRLVLMESLLGRLPGAESFLANGPPWWFGFHQAPGLAETVLEGHEREYIEWFLRAGTHGGRGVASEIRHAFVSAYTGRAALASAFAHYRALPVTAAQIASLVVEQGRRLSMPVLAIGAHPIGPALAAQLRPVASHLTEVQLENCGHIIPLDAPGPLLEVLVPFLLTPGLRDS</sequence>
<dbReference type="InterPro" id="IPR000073">
    <property type="entry name" value="AB_hydrolase_1"/>
</dbReference>
<dbReference type="OrthoDB" id="9804723at2"/>
<reference evidence="3" key="1">
    <citation type="submission" date="2016-10" db="EMBL/GenBank/DDBJ databases">
        <authorList>
            <person name="Varghese N."/>
            <person name="Submissions S."/>
        </authorList>
    </citation>
    <scope>NUCLEOTIDE SEQUENCE [LARGE SCALE GENOMIC DNA]</scope>
    <source>
        <strain evidence="3">DSM 17044</strain>
    </source>
</reference>
<organism evidence="2 3">
    <name type="scientific">Stigmatella aurantiaca</name>
    <dbReference type="NCBI Taxonomy" id="41"/>
    <lineage>
        <taxon>Bacteria</taxon>
        <taxon>Pseudomonadati</taxon>
        <taxon>Myxococcota</taxon>
        <taxon>Myxococcia</taxon>
        <taxon>Myxococcales</taxon>
        <taxon>Cystobacterineae</taxon>
        <taxon>Archangiaceae</taxon>
        <taxon>Stigmatella</taxon>
    </lineage>
</organism>
<dbReference type="GO" id="GO:0047372">
    <property type="term" value="F:monoacylglycerol lipase activity"/>
    <property type="evidence" value="ECO:0007669"/>
    <property type="project" value="TreeGrafter"/>
</dbReference>
<dbReference type="GO" id="GO:0016020">
    <property type="term" value="C:membrane"/>
    <property type="evidence" value="ECO:0007669"/>
    <property type="project" value="TreeGrafter"/>
</dbReference>
<dbReference type="Proteomes" id="UP000182719">
    <property type="component" value="Unassembled WGS sequence"/>
</dbReference>
<dbReference type="Pfam" id="PF00561">
    <property type="entry name" value="Abhydrolase_1"/>
    <property type="match status" value="1"/>
</dbReference>
<name>A0A1H8CHC0_STIAU</name>